<dbReference type="PANTHER" id="PTHR20852:SF43">
    <property type="entry name" value="GLUTAMINE SYNTHETASE"/>
    <property type="match status" value="1"/>
</dbReference>
<evidence type="ECO:0000256" key="8">
    <source>
        <dbReference type="ARBA" id="ARBA00022840"/>
    </source>
</evidence>
<dbReference type="Pfam" id="PF03951">
    <property type="entry name" value="Gln-synt_N"/>
    <property type="match status" value="1"/>
</dbReference>
<reference evidence="16" key="1">
    <citation type="submission" date="2020-08" db="EMBL/GenBank/DDBJ databases">
        <title>Chromosome-level assembly of Southern catfish (Silurus meridionalis) provides insights into visual adaptation to the nocturnal and benthic lifestyles.</title>
        <authorList>
            <person name="Zhang Y."/>
            <person name="Wang D."/>
            <person name="Peng Z."/>
        </authorList>
    </citation>
    <scope>NUCLEOTIDE SEQUENCE</scope>
    <source>
        <strain evidence="16">SWU-2019-XX</strain>
        <tissue evidence="16">Muscle</tissue>
    </source>
</reference>
<evidence type="ECO:0000256" key="1">
    <source>
        <dbReference type="ARBA" id="ARBA00004496"/>
    </source>
</evidence>
<comment type="catalytic activity">
    <reaction evidence="11">
        <text>L-glutamate + NH4(+) + ATP = L-glutamine + ADP + phosphate + H(+)</text>
        <dbReference type="Rhea" id="RHEA:16169"/>
        <dbReference type="ChEBI" id="CHEBI:15378"/>
        <dbReference type="ChEBI" id="CHEBI:28938"/>
        <dbReference type="ChEBI" id="CHEBI:29985"/>
        <dbReference type="ChEBI" id="CHEBI:30616"/>
        <dbReference type="ChEBI" id="CHEBI:43474"/>
        <dbReference type="ChEBI" id="CHEBI:58359"/>
        <dbReference type="ChEBI" id="CHEBI:456216"/>
        <dbReference type="EC" id="6.3.1.2"/>
    </reaction>
</comment>
<dbReference type="InterPro" id="IPR050292">
    <property type="entry name" value="Glutamine_Synthetase"/>
</dbReference>
<dbReference type="AlphaFoldDB" id="A0A8T0ATW6"/>
<dbReference type="InterPro" id="IPR014746">
    <property type="entry name" value="Gln_synth/guanido_kin_cat_dom"/>
</dbReference>
<keyword evidence="8 11" id="KW-0067">ATP-binding</keyword>
<feature type="compositionally biased region" description="Low complexity" evidence="12">
    <location>
        <begin position="132"/>
        <end position="142"/>
    </location>
</feature>
<evidence type="ECO:0000256" key="10">
    <source>
        <dbReference type="RuleBase" id="RU000384"/>
    </source>
</evidence>
<dbReference type="InterPro" id="IPR036651">
    <property type="entry name" value="Gln_synt_N_sf"/>
</dbReference>
<dbReference type="EC" id="6.3.1.2" evidence="3 11"/>
<dbReference type="Gene3D" id="3.30.590.10">
    <property type="entry name" value="Glutamine synthetase/guanido kinase, catalytic domain"/>
    <property type="match status" value="2"/>
</dbReference>
<dbReference type="PROSITE" id="PS51987">
    <property type="entry name" value="GS_CATALYTIC"/>
    <property type="match status" value="1"/>
</dbReference>
<comment type="caution">
    <text evidence="16">The sequence shown here is derived from an EMBL/GenBank/DDBJ whole genome shotgun (WGS) entry which is preliminary data.</text>
</comment>
<evidence type="ECO:0000256" key="4">
    <source>
        <dbReference type="ARBA" id="ARBA00021364"/>
    </source>
</evidence>
<dbReference type="FunFam" id="3.10.20.70:FF:000004">
    <property type="entry name" value="Glutamine synthetase"/>
    <property type="match status" value="1"/>
</dbReference>
<dbReference type="InterPro" id="IPR027302">
    <property type="entry name" value="Gln_synth_N_conserv_site"/>
</dbReference>
<dbReference type="Gene3D" id="3.10.20.70">
    <property type="entry name" value="Glutamine synthetase, N-terminal domain"/>
    <property type="match status" value="1"/>
</dbReference>
<evidence type="ECO:0000256" key="12">
    <source>
        <dbReference type="SAM" id="MobiDB-lite"/>
    </source>
</evidence>
<feature type="region of interest" description="Disordered" evidence="12">
    <location>
        <begin position="112"/>
        <end position="142"/>
    </location>
</feature>
<dbReference type="SUPFAM" id="SSF55931">
    <property type="entry name" value="Glutamine synthetase/guanido kinase"/>
    <property type="match status" value="1"/>
</dbReference>
<gene>
    <name evidence="16" type="ORF">HF521_005172</name>
</gene>
<evidence type="ECO:0000313" key="17">
    <source>
        <dbReference type="Proteomes" id="UP000606274"/>
    </source>
</evidence>
<evidence type="ECO:0000256" key="9">
    <source>
        <dbReference type="PROSITE-ProRule" id="PRU01330"/>
    </source>
</evidence>
<dbReference type="EMBL" id="JABFDY010000015">
    <property type="protein sequence ID" value="KAF7696754.1"/>
    <property type="molecule type" value="Genomic_DNA"/>
</dbReference>
<evidence type="ECO:0000313" key="16">
    <source>
        <dbReference type="EMBL" id="KAF7696754.1"/>
    </source>
</evidence>
<name>A0A8T0ATW6_SILME</name>
<dbReference type="GO" id="GO:0005524">
    <property type="term" value="F:ATP binding"/>
    <property type="evidence" value="ECO:0007669"/>
    <property type="project" value="UniProtKB-KW"/>
</dbReference>
<dbReference type="Pfam" id="PF00120">
    <property type="entry name" value="Gln-synt_C"/>
    <property type="match status" value="1"/>
</dbReference>
<evidence type="ECO:0000256" key="5">
    <source>
        <dbReference type="ARBA" id="ARBA00022490"/>
    </source>
</evidence>
<dbReference type="PROSITE" id="PS00181">
    <property type="entry name" value="GLNA_ATP"/>
    <property type="match status" value="1"/>
</dbReference>
<evidence type="ECO:0000259" key="14">
    <source>
        <dbReference type="PROSITE" id="PS51986"/>
    </source>
</evidence>
<accession>A0A8T0ATW6</accession>
<feature type="signal peptide" evidence="13">
    <location>
        <begin position="1"/>
        <end position="21"/>
    </location>
</feature>
<dbReference type="GO" id="GO:0006542">
    <property type="term" value="P:glutamine biosynthetic process"/>
    <property type="evidence" value="ECO:0007669"/>
    <property type="project" value="InterPro"/>
</dbReference>
<dbReference type="PROSITE" id="PS51986">
    <property type="entry name" value="GS_BETA_GRASP"/>
    <property type="match status" value="1"/>
</dbReference>
<keyword evidence="7 11" id="KW-0547">Nucleotide-binding</keyword>
<comment type="similarity">
    <text evidence="2 9 10">Belongs to the glutamine synthetase family.</text>
</comment>
<evidence type="ECO:0000256" key="6">
    <source>
        <dbReference type="ARBA" id="ARBA00022598"/>
    </source>
</evidence>
<organism evidence="16 17">
    <name type="scientific">Silurus meridionalis</name>
    <name type="common">Southern catfish</name>
    <name type="synonym">Silurus soldatovi meridionalis</name>
    <dbReference type="NCBI Taxonomy" id="175797"/>
    <lineage>
        <taxon>Eukaryota</taxon>
        <taxon>Metazoa</taxon>
        <taxon>Chordata</taxon>
        <taxon>Craniata</taxon>
        <taxon>Vertebrata</taxon>
        <taxon>Euteleostomi</taxon>
        <taxon>Actinopterygii</taxon>
        <taxon>Neopterygii</taxon>
        <taxon>Teleostei</taxon>
        <taxon>Ostariophysi</taxon>
        <taxon>Siluriformes</taxon>
        <taxon>Siluridae</taxon>
        <taxon>Silurus</taxon>
    </lineage>
</organism>
<comment type="subcellular location">
    <subcellularLocation>
        <location evidence="1">Cytoplasm</location>
    </subcellularLocation>
</comment>
<keyword evidence="17" id="KW-1185">Reference proteome</keyword>
<keyword evidence="13" id="KW-0732">Signal</keyword>
<feature type="chain" id="PRO_5035776930" description="Glutamine synthetase" evidence="13">
    <location>
        <begin position="22"/>
        <end position="447"/>
    </location>
</feature>
<evidence type="ECO:0000256" key="7">
    <source>
        <dbReference type="ARBA" id="ARBA00022741"/>
    </source>
</evidence>
<dbReference type="PROSITE" id="PS00180">
    <property type="entry name" value="GLNA_1"/>
    <property type="match status" value="1"/>
</dbReference>
<evidence type="ECO:0000256" key="13">
    <source>
        <dbReference type="SAM" id="SignalP"/>
    </source>
</evidence>
<evidence type="ECO:0000256" key="11">
    <source>
        <dbReference type="RuleBase" id="RU004356"/>
    </source>
</evidence>
<feature type="domain" description="GS beta-grasp" evidence="14">
    <location>
        <begin position="92"/>
        <end position="175"/>
    </location>
</feature>
<dbReference type="GO" id="GO:0004356">
    <property type="term" value="F:glutamine synthetase activity"/>
    <property type="evidence" value="ECO:0007669"/>
    <property type="project" value="UniProtKB-EC"/>
</dbReference>
<proteinExistence type="inferred from homology"/>
<evidence type="ECO:0000256" key="2">
    <source>
        <dbReference type="ARBA" id="ARBA00009897"/>
    </source>
</evidence>
<protein>
    <recommendedName>
        <fullName evidence="4 11">Glutamine synthetase</fullName>
        <ecNumber evidence="3 11">6.3.1.2</ecNumber>
    </recommendedName>
</protein>
<dbReference type="GO" id="GO:0005737">
    <property type="term" value="C:cytoplasm"/>
    <property type="evidence" value="ECO:0007669"/>
    <property type="project" value="UniProtKB-SubCell"/>
</dbReference>
<dbReference type="FunFam" id="3.30.590.10:FF:000011">
    <property type="entry name" value="Glutamine synthetase"/>
    <property type="match status" value="1"/>
</dbReference>
<feature type="domain" description="GS catalytic" evidence="15">
    <location>
        <begin position="182"/>
        <end position="447"/>
    </location>
</feature>
<dbReference type="SMART" id="SM01230">
    <property type="entry name" value="Gln-synt_C"/>
    <property type="match status" value="1"/>
</dbReference>
<dbReference type="Proteomes" id="UP000606274">
    <property type="component" value="Unassembled WGS sequence"/>
</dbReference>
<sequence>MDPAVLIFLLYVMIAHDLVCGLIQYRAQAAKQPHKRAALTWRSSARICHGQWTVSSKSSISTVTCAAMSSSLSVSSQLNKMLRSYYLGLSQEGVCMVTYIWIDGSGEGLRSKTRTLQSEPSSIEDIPEWNFDGSSTDQASSSDSDMILAPVCMFRDPFTLDPNKLVLCEVLKSNRKPADTNHRYVCMKIMEKVKDFYPWFGLEQEYTIMGIDRHPYAWPSNGFPKPQGPYYCGVGADRAYGRDIVESHYKACIYAGIKISGSNAEVKPSQWEFQVGPCEGIAAGDHLWMARFLLHRVCEDFGVIATLDPKPVPGNWNGAGCHTNFSTEATRAEGGLEHIERIIEKLHAHHIQHIRVSDPHGGQDNQRRLTGLHETSNINVFSAAVADRGASIRIPLQVGQDKRGYLEDRRPAANCDPYAVTAAIARTCLMEEEEEDILNDLDINDLE</sequence>
<dbReference type="InterPro" id="IPR008147">
    <property type="entry name" value="Gln_synt_N"/>
</dbReference>
<keyword evidence="5" id="KW-0963">Cytoplasm</keyword>
<dbReference type="InterPro" id="IPR008146">
    <property type="entry name" value="Gln_synth_cat_dom"/>
</dbReference>
<dbReference type="SUPFAM" id="SSF54368">
    <property type="entry name" value="Glutamine synthetase, N-terminal domain"/>
    <property type="match status" value="1"/>
</dbReference>
<evidence type="ECO:0000256" key="3">
    <source>
        <dbReference type="ARBA" id="ARBA00012937"/>
    </source>
</evidence>
<dbReference type="PANTHER" id="PTHR20852">
    <property type="entry name" value="GLUTAMINE SYNTHETASE"/>
    <property type="match status" value="1"/>
</dbReference>
<evidence type="ECO:0000259" key="15">
    <source>
        <dbReference type="PROSITE" id="PS51987"/>
    </source>
</evidence>
<keyword evidence="6 11" id="KW-0436">Ligase</keyword>
<dbReference type="InterPro" id="IPR027303">
    <property type="entry name" value="Gln_synth_gly_rich_site"/>
</dbReference>